<comment type="caution">
    <text evidence="2">The sequence shown here is derived from an EMBL/GenBank/DDBJ whole genome shotgun (WGS) entry which is preliminary data.</text>
</comment>
<keyword evidence="3" id="KW-1185">Reference proteome</keyword>
<evidence type="ECO:0000259" key="1">
    <source>
        <dbReference type="Pfam" id="PF07969"/>
    </source>
</evidence>
<dbReference type="Gene3D" id="3.20.20.140">
    <property type="entry name" value="Metal-dependent hydrolases"/>
    <property type="match status" value="1"/>
</dbReference>
<protein>
    <submittedName>
        <fullName evidence="2">Amidohydrolase family protein</fullName>
    </submittedName>
</protein>
<reference evidence="2" key="1">
    <citation type="submission" date="2020-01" db="EMBL/GenBank/DDBJ databases">
        <title>Whole-genome analyses of novel actinobacteria.</title>
        <authorList>
            <person name="Sahin N."/>
        </authorList>
    </citation>
    <scope>NUCLEOTIDE SEQUENCE</scope>
    <source>
        <strain evidence="2">YC537</strain>
    </source>
</reference>
<dbReference type="Proteomes" id="UP000598297">
    <property type="component" value="Unassembled WGS sequence"/>
</dbReference>
<name>A0A964UQZ4_9ACTN</name>
<dbReference type="InterPro" id="IPR013108">
    <property type="entry name" value="Amidohydro_3"/>
</dbReference>
<dbReference type="PANTHER" id="PTHR22642">
    <property type="entry name" value="IMIDAZOLONEPROPIONASE"/>
    <property type="match status" value="1"/>
</dbReference>
<dbReference type="AlphaFoldDB" id="A0A964UQZ4"/>
<dbReference type="PANTHER" id="PTHR22642:SF20">
    <property type="entry name" value="AMIDOHYDROLASE 3 DOMAIN-CONTAINING PROTEIN"/>
    <property type="match status" value="1"/>
</dbReference>
<dbReference type="SUPFAM" id="SSF51556">
    <property type="entry name" value="Metallo-dependent hydrolases"/>
    <property type="match status" value="1"/>
</dbReference>
<dbReference type="SUPFAM" id="SSF51338">
    <property type="entry name" value="Composite domain of metallo-dependent hydrolases"/>
    <property type="match status" value="1"/>
</dbReference>
<organism evidence="2 3">
    <name type="scientific">Streptomyces boluensis</name>
    <dbReference type="NCBI Taxonomy" id="1775135"/>
    <lineage>
        <taxon>Bacteria</taxon>
        <taxon>Bacillati</taxon>
        <taxon>Actinomycetota</taxon>
        <taxon>Actinomycetes</taxon>
        <taxon>Kitasatosporales</taxon>
        <taxon>Streptomycetaceae</taxon>
        <taxon>Streptomyces</taxon>
    </lineage>
</organism>
<evidence type="ECO:0000313" key="2">
    <source>
        <dbReference type="EMBL" id="NBE50145.1"/>
    </source>
</evidence>
<sequence length="561" mass="59794">MHNDVNRPVHLYRNARVFTSDRRPWAESLVVVGDRIAYVGDDATALRVAGPDALIHDLDGATVLPGFVDGHAHVVGTGEAAGQVDLWGANSVAEIQRRIRTWAEDNPDAPRVLATGWKHGDIPGGRLPDRGMLDAVVADRPVYAQAYDFHSIWLNSAALAEVGIDDSTPSPPGGTVHRGAGGAATGLVDETAMHHLVWPVLDGFSTDADRDEALAVALAAYAESGVVGSTEMALGEDDYAAMRRADAAGTLTTRIGAFWRVQPTGDKARNLAQVERAVALAAHHATPFLRVTGIKVMVDGTVDGCTASLGKPYVDGTNADPIWSLAELAPVVAAADAAGLQVAMHAIGDEATRVAIGAVEQAVALNGPKERRHRIEHLEVVDRADIDRLAALGITASMQPVHADPAVQENWRRVLGDERVERGFPWPELTDAGATLALGTDSPTSPHAPLPNMFIAATRRSALDPSLPANLAHYALPLAAAIVHATRDAAWASRSEHLHGRISEGLYADFIVLDRDIFARPLDELLHARVLRTVVGGRAVHHVDAAHHVEPVHHVEPEVNR</sequence>
<dbReference type="Gene3D" id="2.30.40.10">
    <property type="entry name" value="Urease, subunit C, domain 1"/>
    <property type="match status" value="1"/>
</dbReference>
<dbReference type="InterPro" id="IPR033932">
    <property type="entry name" value="YtcJ-like"/>
</dbReference>
<proteinExistence type="predicted"/>
<gene>
    <name evidence="2" type="ORF">GUY60_01615</name>
</gene>
<dbReference type="EMBL" id="JAAAHS010000005">
    <property type="protein sequence ID" value="NBE50145.1"/>
    <property type="molecule type" value="Genomic_DNA"/>
</dbReference>
<accession>A0A964UQZ4</accession>
<dbReference type="Gene3D" id="3.10.310.70">
    <property type="match status" value="1"/>
</dbReference>
<dbReference type="Pfam" id="PF07969">
    <property type="entry name" value="Amidohydro_3"/>
    <property type="match status" value="1"/>
</dbReference>
<dbReference type="InterPro" id="IPR011059">
    <property type="entry name" value="Metal-dep_hydrolase_composite"/>
</dbReference>
<evidence type="ECO:0000313" key="3">
    <source>
        <dbReference type="Proteomes" id="UP000598297"/>
    </source>
</evidence>
<dbReference type="CDD" id="cd01300">
    <property type="entry name" value="YtcJ_like"/>
    <property type="match status" value="1"/>
</dbReference>
<feature type="domain" description="Amidohydrolase 3" evidence="1">
    <location>
        <begin position="57"/>
        <end position="541"/>
    </location>
</feature>
<dbReference type="GO" id="GO:0016810">
    <property type="term" value="F:hydrolase activity, acting on carbon-nitrogen (but not peptide) bonds"/>
    <property type="evidence" value="ECO:0007669"/>
    <property type="project" value="InterPro"/>
</dbReference>
<dbReference type="InterPro" id="IPR032466">
    <property type="entry name" value="Metal_Hydrolase"/>
</dbReference>
<dbReference type="OrthoDB" id="3173428at2"/>